<dbReference type="RefSeq" id="WP_338248042.1">
    <property type="nucleotide sequence ID" value="NZ_BSRI01000001.1"/>
</dbReference>
<proteinExistence type="predicted"/>
<gene>
    <name evidence="1" type="ORF">KDH_12030</name>
</gene>
<comment type="caution">
    <text evidence="1">The sequence shown here is derived from an EMBL/GenBank/DDBJ whole genome shotgun (WGS) entry which is preliminary data.</text>
</comment>
<evidence type="ECO:0000313" key="2">
    <source>
        <dbReference type="Proteomes" id="UP001344906"/>
    </source>
</evidence>
<reference evidence="1 2" key="1">
    <citation type="submission" date="2023-02" db="EMBL/GenBank/DDBJ databases">
        <title>Dictyobacter halimunensis sp. nov., a new member of the class Ktedonobacteria from forest soil in a geothermal area.</title>
        <authorList>
            <person name="Rachmania M.K."/>
            <person name="Ningsih F."/>
            <person name="Sakai Y."/>
            <person name="Yabe S."/>
            <person name="Yokota A."/>
            <person name="Sjamsuridzal W."/>
        </authorList>
    </citation>
    <scope>NUCLEOTIDE SEQUENCE [LARGE SCALE GENOMIC DNA]</scope>
    <source>
        <strain evidence="1 2">S3.2.2.5</strain>
    </source>
</reference>
<dbReference type="Proteomes" id="UP001344906">
    <property type="component" value="Unassembled WGS sequence"/>
</dbReference>
<evidence type="ECO:0000313" key="1">
    <source>
        <dbReference type="EMBL" id="GLV54355.1"/>
    </source>
</evidence>
<organism evidence="1 2">
    <name type="scientific">Dictyobacter halimunensis</name>
    <dbReference type="NCBI Taxonomy" id="3026934"/>
    <lineage>
        <taxon>Bacteria</taxon>
        <taxon>Bacillati</taxon>
        <taxon>Chloroflexota</taxon>
        <taxon>Ktedonobacteria</taxon>
        <taxon>Ktedonobacterales</taxon>
        <taxon>Dictyobacteraceae</taxon>
        <taxon>Dictyobacter</taxon>
    </lineage>
</organism>
<accession>A0ABQ6FJK4</accession>
<name>A0ABQ6FJK4_9CHLR</name>
<keyword evidence="2" id="KW-1185">Reference proteome</keyword>
<sequence>MMAFHDSAWIRFLRQYGPVPTNDNMYDEFIQKAARSKKMSPVSFTAEYLDELIDNFQSNTPVSVILTGTAGDGKTYYCRQIWTALNGTEAAWTQKSKLRTLRLPSGRTLIVIKDLSEFSAEEAQTELPQIATSIDRQNTEYVYLIAANDGQLMEKWRDVTATPQIVKVRQAIEDLLVNEQRDNPNFALRLYNLSRLPIRRVFPRILDAVLNHEGWQTCDQCPFRQATASTQQCPIWENKERLQNDATTRERILQLLELCELNNVHIPVRQLLLLVSNMILGHPNTKDHLMTCKDVVQIIDNGDTAQASLYHNLFGENLGKRRRQSTEVFVALNRFGIGNETNSGVDSMLIFGQDDPMQKENYQRFVLSDTYYGADHSFQSQQNAYLEGATADNGEKFLSMLRAQRQRLFFTLPPEAAAATKLWSLTVFQYAGEYLEIIEKLRQSGKITSKQSLARLVQGLNRIFTGLLAHEAEHLILATSGSHSQARVCHVLEDYVSVSKKAGVYVNLELDHNERPLLTVSLGKEDGLQVPLRLQLTRFEFLCRVAEGALPSSFSRECYEDILSFKTNLLRQLDYRRRLYDDDPDAELTLNMIYLDNDGDIKESSLEVQFS</sequence>
<dbReference type="EMBL" id="BSRI01000001">
    <property type="protein sequence ID" value="GLV54355.1"/>
    <property type="molecule type" value="Genomic_DNA"/>
</dbReference>
<protein>
    <submittedName>
        <fullName evidence="1">Uncharacterized protein</fullName>
    </submittedName>
</protein>